<reference evidence="13 14" key="1">
    <citation type="submission" date="2019-07" db="EMBL/GenBank/DDBJ databases">
        <title>The pathways for chlorine oxyanion respiration interact through the shared metabolite chlorate.</title>
        <authorList>
            <person name="Barnum T.P."/>
            <person name="Cheng Y."/>
            <person name="Hill K.A."/>
            <person name="Lucas L.N."/>
            <person name="Carlson H.K."/>
            <person name="Coates J.D."/>
        </authorList>
    </citation>
    <scope>NUCLEOTIDE SEQUENCE [LARGE SCALE GENOMIC DNA]</scope>
    <source>
        <strain evidence="13">BK-3</strain>
    </source>
</reference>
<feature type="active site" evidence="9">
    <location>
        <position position="139"/>
    </location>
</feature>
<dbReference type="InterPro" id="IPR002942">
    <property type="entry name" value="S4_RNA-bd"/>
</dbReference>
<dbReference type="FunFam" id="3.10.290.10:FF:000011">
    <property type="entry name" value="Pseudouridine synthase"/>
    <property type="match status" value="1"/>
</dbReference>
<dbReference type="Pfam" id="PF00849">
    <property type="entry name" value="PseudoU_synth_2"/>
    <property type="match status" value="1"/>
</dbReference>
<evidence type="ECO:0000256" key="9">
    <source>
        <dbReference type="PIRSR" id="PIRSR606225-1"/>
    </source>
</evidence>
<dbReference type="AlphaFoldDB" id="A0A558DBW8"/>
<evidence type="ECO:0000256" key="11">
    <source>
        <dbReference type="RuleBase" id="RU362028"/>
    </source>
</evidence>
<dbReference type="SMART" id="SM00363">
    <property type="entry name" value="S4"/>
    <property type="match status" value="1"/>
</dbReference>
<dbReference type="PANTHER" id="PTHR21600:SF44">
    <property type="entry name" value="RIBOSOMAL LARGE SUBUNIT PSEUDOURIDINE SYNTHASE D"/>
    <property type="match status" value="1"/>
</dbReference>
<evidence type="ECO:0000259" key="12">
    <source>
        <dbReference type="SMART" id="SM00363"/>
    </source>
</evidence>
<dbReference type="SUPFAM" id="SSF55174">
    <property type="entry name" value="Alpha-L RNA-binding motif"/>
    <property type="match status" value="1"/>
</dbReference>
<dbReference type="PANTHER" id="PTHR21600">
    <property type="entry name" value="MITOCHONDRIAL RNA PSEUDOURIDINE SYNTHASE"/>
    <property type="match status" value="1"/>
</dbReference>
<dbReference type="InterPro" id="IPR020103">
    <property type="entry name" value="PsdUridine_synth_cat_dom_sf"/>
</dbReference>
<comment type="subcellular location">
    <subcellularLocation>
        <location evidence="1">Cytoplasm</location>
    </subcellularLocation>
</comment>
<dbReference type="Gene3D" id="3.10.290.10">
    <property type="entry name" value="RNA-binding S4 domain"/>
    <property type="match status" value="1"/>
</dbReference>
<feature type="domain" description="RNA-binding S4" evidence="12">
    <location>
        <begin position="19"/>
        <end position="76"/>
    </location>
</feature>
<dbReference type="EC" id="5.4.99.-" evidence="11"/>
<evidence type="ECO:0000313" key="14">
    <source>
        <dbReference type="Proteomes" id="UP000317355"/>
    </source>
</evidence>
<evidence type="ECO:0000256" key="8">
    <source>
        <dbReference type="ARBA" id="ARBA00056072"/>
    </source>
</evidence>
<dbReference type="GO" id="GO:0005737">
    <property type="term" value="C:cytoplasm"/>
    <property type="evidence" value="ECO:0007669"/>
    <property type="project" value="UniProtKB-SubCell"/>
</dbReference>
<dbReference type="EMBL" id="VMRY01000009">
    <property type="protein sequence ID" value="TVT58525.1"/>
    <property type="molecule type" value="Genomic_DNA"/>
</dbReference>
<protein>
    <recommendedName>
        <fullName evidence="11">Pseudouridine synthase</fullName>
        <ecNumber evidence="11">5.4.99.-</ecNumber>
    </recommendedName>
</protein>
<dbReference type="Gene3D" id="3.30.2350.10">
    <property type="entry name" value="Pseudouridine synthase"/>
    <property type="match status" value="1"/>
</dbReference>
<dbReference type="Proteomes" id="UP000317355">
    <property type="component" value="Unassembled WGS sequence"/>
</dbReference>
<dbReference type="NCBIfam" id="TIGR00005">
    <property type="entry name" value="rluA_subfam"/>
    <property type="match status" value="1"/>
</dbReference>
<dbReference type="InterPro" id="IPR006224">
    <property type="entry name" value="PsdUridine_synth_RluA-like_CS"/>
</dbReference>
<organism evidence="13 14">
    <name type="scientific">Sedimenticola thiotaurini</name>
    <dbReference type="NCBI Taxonomy" id="1543721"/>
    <lineage>
        <taxon>Bacteria</taxon>
        <taxon>Pseudomonadati</taxon>
        <taxon>Pseudomonadota</taxon>
        <taxon>Gammaproteobacteria</taxon>
        <taxon>Chromatiales</taxon>
        <taxon>Sedimenticolaceae</taxon>
        <taxon>Sedimenticola</taxon>
    </lineage>
</organism>
<keyword evidence="3" id="KW-0963">Cytoplasm</keyword>
<evidence type="ECO:0000256" key="7">
    <source>
        <dbReference type="ARBA" id="ARBA00036882"/>
    </source>
</evidence>
<dbReference type="InterPro" id="IPR036986">
    <property type="entry name" value="S4_RNA-bd_sf"/>
</dbReference>
<dbReference type="InterPro" id="IPR006145">
    <property type="entry name" value="PsdUridine_synth_RsuA/RluA"/>
</dbReference>
<keyword evidence="4" id="KW-0698">rRNA processing</keyword>
<evidence type="ECO:0000256" key="4">
    <source>
        <dbReference type="ARBA" id="ARBA00022552"/>
    </source>
</evidence>
<dbReference type="FunFam" id="3.30.2350.10:FF:000006">
    <property type="entry name" value="Pseudouridine synthase"/>
    <property type="match status" value="1"/>
</dbReference>
<comment type="caution">
    <text evidence="13">The sequence shown here is derived from an EMBL/GenBank/DDBJ whole genome shotgun (WGS) entry which is preliminary data.</text>
</comment>
<dbReference type="STRING" id="1543721.AAY24_09290"/>
<dbReference type="PROSITE" id="PS01129">
    <property type="entry name" value="PSI_RLU"/>
    <property type="match status" value="1"/>
</dbReference>
<dbReference type="InterPro" id="IPR006225">
    <property type="entry name" value="PsdUridine_synth_RluC/D"/>
</dbReference>
<dbReference type="GO" id="GO:0000455">
    <property type="term" value="P:enzyme-directed rRNA pseudouridine synthesis"/>
    <property type="evidence" value="ECO:0007669"/>
    <property type="project" value="UniProtKB-ARBA"/>
</dbReference>
<gene>
    <name evidence="13" type="primary">rluD</name>
    <name evidence="13" type="ORF">FHK82_03905</name>
</gene>
<dbReference type="GO" id="GO:0160140">
    <property type="term" value="F:23S rRNA pseudouridine(1911/1915/1917) synthase activity"/>
    <property type="evidence" value="ECO:0007669"/>
    <property type="project" value="UniProtKB-EC"/>
</dbReference>
<dbReference type="SUPFAM" id="SSF55120">
    <property type="entry name" value="Pseudouridine synthase"/>
    <property type="match status" value="1"/>
</dbReference>
<dbReference type="InterPro" id="IPR050188">
    <property type="entry name" value="RluA_PseudoU_synthase"/>
</dbReference>
<dbReference type="Pfam" id="PF01479">
    <property type="entry name" value="S4"/>
    <property type="match status" value="1"/>
</dbReference>
<evidence type="ECO:0000313" key="13">
    <source>
        <dbReference type="EMBL" id="TVT58525.1"/>
    </source>
</evidence>
<comment type="catalytic activity">
    <reaction evidence="7">
        <text>uridine(1911/1915/1917) in 23S rRNA = pseudouridine(1911/1915/1917) in 23S rRNA</text>
        <dbReference type="Rhea" id="RHEA:42524"/>
        <dbReference type="Rhea" id="RHEA-COMP:10097"/>
        <dbReference type="Rhea" id="RHEA-COMP:10098"/>
        <dbReference type="ChEBI" id="CHEBI:65314"/>
        <dbReference type="ChEBI" id="CHEBI:65315"/>
        <dbReference type="EC" id="5.4.99.23"/>
    </reaction>
</comment>
<evidence type="ECO:0000256" key="5">
    <source>
        <dbReference type="ARBA" id="ARBA00022884"/>
    </source>
</evidence>
<comment type="similarity">
    <text evidence="2 11">Belongs to the pseudouridine synthase RluA family.</text>
</comment>
<dbReference type="CDD" id="cd00165">
    <property type="entry name" value="S4"/>
    <property type="match status" value="1"/>
</dbReference>
<evidence type="ECO:0000256" key="1">
    <source>
        <dbReference type="ARBA" id="ARBA00004496"/>
    </source>
</evidence>
<dbReference type="NCBIfam" id="NF008385">
    <property type="entry name" value="PRK11180.1"/>
    <property type="match status" value="1"/>
</dbReference>
<dbReference type="CDD" id="cd02869">
    <property type="entry name" value="PseudoU_synth_RluA_like"/>
    <property type="match status" value="1"/>
</dbReference>
<name>A0A558DBW8_9GAMM</name>
<evidence type="ECO:0000256" key="10">
    <source>
        <dbReference type="PROSITE-ProRule" id="PRU00182"/>
    </source>
</evidence>
<evidence type="ECO:0000256" key="2">
    <source>
        <dbReference type="ARBA" id="ARBA00010876"/>
    </source>
</evidence>
<proteinExistence type="inferred from homology"/>
<evidence type="ECO:0000256" key="3">
    <source>
        <dbReference type="ARBA" id="ARBA00022490"/>
    </source>
</evidence>
<dbReference type="PROSITE" id="PS50889">
    <property type="entry name" value="S4"/>
    <property type="match status" value="1"/>
</dbReference>
<accession>A0A558DBW8</accession>
<comment type="catalytic activity">
    <reaction evidence="11">
        <text>a uridine in RNA = a pseudouridine in RNA</text>
        <dbReference type="Rhea" id="RHEA:48348"/>
        <dbReference type="Rhea" id="RHEA-COMP:12068"/>
        <dbReference type="Rhea" id="RHEA-COMP:12069"/>
        <dbReference type="ChEBI" id="CHEBI:65314"/>
        <dbReference type="ChEBI" id="CHEBI:65315"/>
    </reaction>
</comment>
<evidence type="ECO:0000256" key="6">
    <source>
        <dbReference type="ARBA" id="ARBA00023235"/>
    </source>
</evidence>
<sequence>MSERVEHLTARIGVEFAGKRLDQVLAQLFPDYSRSRHQQWIKEGLVTMDGVACRPRDKVLGGEWIALEARLEEQVACQPEAIALDIVYEDGALLVINKPAGLVVHPAAGNPDGTLQNALLHHDPELIQLPRAGIIHRLDKETTGLLVIAKTPGAHRALVEQLQERAFDREYRAIAMGVMTAGGSVDEPIGRHPTQRIKMAVNHSGKEAVTHYRVLERFRAHTYLKVKLETGRTHQIRVHMAHIRYPLVGDPVYAGRLRQPAGATEQLREKLRHFHRQALHAKRLGLTHPESGEWIEWESPLPDDMQQLLDVLREDLIHVG</sequence>
<comment type="function">
    <text evidence="8">Responsible for synthesis of pseudouridine from uracil at positions 1911, 1915 and 1917 in 23S ribosomal RNA.</text>
</comment>
<keyword evidence="5 10" id="KW-0694">RNA-binding</keyword>
<keyword evidence="6 11" id="KW-0413">Isomerase</keyword>
<dbReference type="GO" id="GO:0003723">
    <property type="term" value="F:RNA binding"/>
    <property type="evidence" value="ECO:0007669"/>
    <property type="project" value="UniProtKB-KW"/>
</dbReference>